<dbReference type="RefSeq" id="WP_210852100.1">
    <property type="nucleotide sequence ID" value="NZ_JAGQDD010000002.1"/>
</dbReference>
<dbReference type="EMBL" id="JAGQDD010000002">
    <property type="protein sequence ID" value="MBQ0929858.1"/>
    <property type="molecule type" value="Genomic_DNA"/>
</dbReference>
<keyword evidence="1" id="KW-0472">Membrane</keyword>
<sequence>MNTTTLRSAEPAPWRHGLTVAAGVLLGVASAWQVGRWADLDAGSDAGYWIGVAGGLAMLALFLYPMRKRVRWMRGWGNTRAWFIAHMLLGLAGPWLVLVHCNFRIGSINAAVALLSMLVVAGSGIVGRYLYVQVHHGLTQRRTELAELRQSVQSSHQALTHAASFPPEAATRLLDFEHAVEDAPHRHSGASPWPMLRLWWRSRGVLRATRREIDRHCRQVERDQGRTRALRELRQEWRALAARHLAAVLRVAHFASWERLFSLWHVLHLPFVYLMVICALVHVFAVHAY</sequence>
<reference evidence="2 3" key="1">
    <citation type="submission" date="2021-04" db="EMBL/GenBank/DDBJ databases">
        <title>The genome sequence of Ideonella sp. 3Y2.</title>
        <authorList>
            <person name="Liu Y."/>
        </authorList>
    </citation>
    <scope>NUCLEOTIDE SEQUENCE [LARGE SCALE GENOMIC DNA]</scope>
    <source>
        <strain evidence="2 3">3Y2</strain>
    </source>
</reference>
<accession>A0A940Y8Y0</accession>
<protein>
    <recommendedName>
        <fullName evidence="4">Pyridine nucleotide-disulfide oxidoreductase</fullName>
    </recommendedName>
</protein>
<evidence type="ECO:0000313" key="2">
    <source>
        <dbReference type="EMBL" id="MBQ0929858.1"/>
    </source>
</evidence>
<proteinExistence type="predicted"/>
<comment type="caution">
    <text evidence="2">The sequence shown here is derived from an EMBL/GenBank/DDBJ whole genome shotgun (WGS) entry which is preliminary data.</text>
</comment>
<name>A0A940Y8Y0_9BURK</name>
<organism evidence="2 3">
    <name type="scientific">Ideonella alba</name>
    <dbReference type="NCBI Taxonomy" id="2824118"/>
    <lineage>
        <taxon>Bacteria</taxon>
        <taxon>Pseudomonadati</taxon>
        <taxon>Pseudomonadota</taxon>
        <taxon>Betaproteobacteria</taxon>
        <taxon>Burkholderiales</taxon>
        <taxon>Sphaerotilaceae</taxon>
        <taxon>Ideonella</taxon>
    </lineage>
</organism>
<feature type="transmembrane region" description="Helical" evidence="1">
    <location>
        <begin position="78"/>
        <end position="98"/>
    </location>
</feature>
<evidence type="ECO:0008006" key="4">
    <source>
        <dbReference type="Google" id="ProtNLM"/>
    </source>
</evidence>
<feature type="transmembrane region" description="Helical" evidence="1">
    <location>
        <begin position="263"/>
        <end position="286"/>
    </location>
</feature>
<evidence type="ECO:0000313" key="3">
    <source>
        <dbReference type="Proteomes" id="UP000676246"/>
    </source>
</evidence>
<dbReference type="Proteomes" id="UP000676246">
    <property type="component" value="Unassembled WGS sequence"/>
</dbReference>
<keyword evidence="1" id="KW-0812">Transmembrane</keyword>
<feature type="transmembrane region" description="Helical" evidence="1">
    <location>
        <begin position="47"/>
        <end position="66"/>
    </location>
</feature>
<evidence type="ECO:0000256" key="1">
    <source>
        <dbReference type="SAM" id="Phobius"/>
    </source>
</evidence>
<feature type="transmembrane region" description="Helical" evidence="1">
    <location>
        <begin position="110"/>
        <end position="131"/>
    </location>
</feature>
<keyword evidence="3" id="KW-1185">Reference proteome</keyword>
<keyword evidence="1" id="KW-1133">Transmembrane helix</keyword>
<dbReference type="AlphaFoldDB" id="A0A940Y8Y0"/>
<gene>
    <name evidence="2" type="ORF">KAK03_05105</name>
</gene>